<evidence type="ECO:0000256" key="4">
    <source>
        <dbReference type="ARBA" id="ARBA00023024"/>
    </source>
</evidence>
<dbReference type="GO" id="GO:0008843">
    <property type="term" value="F:endochitinase activity"/>
    <property type="evidence" value="ECO:0007669"/>
    <property type="project" value="UniProtKB-EC"/>
</dbReference>
<proteinExistence type="inferred from homology"/>
<evidence type="ECO:0000313" key="13">
    <source>
        <dbReference type="EMBL" id="KAJ1928982.1"/>
    </source>
</evidence>
<keyword evidence="3 8" id="KW-0378">Hydrolase</keyword>
<dbReference type="GO" id="GO:0005576">
    <property type="term" value="C:extracellular region"/>
    <property type="evidence" value="ECO:0007669"/>
    <property type="project" value="TreeGrafter"/>
</dbReference>
<dbReference type="Gene3D" id="3.20.20.80">
    <property type="entry name" value="Glycosidases"/>
    <property type="match status" value="1"/>
</dbReference>
<accession>A0A9W8ADZ0</accession>
<keyword evidence="11" id="KW-0732">Signal</keyword>
<feature type="domain" description="GH18" evidence="12">
    <location>
        <begin position="59"/>
        <end position="356"/>
    </location>
</feature>
<feature type="signal peptide" evidence="11">
    <location>
        <begin position="1"/>
        <end position="29"/>
    </location>
</feature>
<dbReference type="InterPro" id="IPR017853">
    <property type="entry name" value="GH"/>
</dbReference>
<dbReference type="AlphaFoldDB" id="A0A9W8ADZ0"/>
<evidence type="ECO:0000256" key="7">
    <source>
        <dbReference type="ARBA" id="ARBA00023326"/>
    </source>
</evidence>
<evidence type="ECO:0000256" key="11">
    <source>
        <dbReference type="SAM" id="SignalP"/>
    </source>
</evidence>
<dbReference type="Pfam" id="PF00704">
    <property type="entry name" value="Glyco_hydro_18"/>
    <property type="match status" value="1"/>
</dbReference>
<organism evidence="13 14">
    <name type="scientific">Tieghemiomyces parasiticus</name>
    <dbReference type="NCBI Taxonomy" id="78921"/>
    <lineage>
        <taxon>Eukaryota</taxon>
        <taxon>Fungi</taxon>
        <taxon>Fungi incertae sedis</taxon>
        <taxon>Zoopagomycota</taxon>
        <taxon>Kickxellomycotina</taxon>
        <taxon>Dimargaritomycetes</taxon>
        <taxon>Dimargaritales</taxon>
        <taxon>Dimargaritaceae</taxon>
        <taxon>Tieghemiomyces</taxon>
    </lineage>
</organism>
<name>A0A9W8ADZ0_9FUNG</name>
<keyword evidence="4" id="KW-0146">Chitin degradation</keyword>
<evidence type="ECO:0000256" key="2">
    <source>
        <dbReference type="ARBA" id="ARBA00012729"/>
    </source>
</evidence>
<evidence type="ECO:0000259" key="12">
    <source>
        <dbReference type="PROSITE" id="PS51910"/>
    </source>
</evidence>
<dbReference type="EC" id="3.2.1.14" evidence="2"/>
<evidence type="ECO:0000256" key="10">
    <source>
        <dbReference type="SAM" id="MobiDB-lite"/>
    </source>
</evidence>
<feature type="region of interest" description="Disordered" evidence="10">
    <location>
        <begin position="386"/>
        <end position="443"/>
    </location>
</feature>
<dbReference type="Proteomes" id="UP001150569">
    <property type="component" value="Unassembled WGS sequence"/>
</dbReference>
<comment type="catalytic activity">
    <reaction evidence="1">
        <text>Random endo-hydrolysis of N-acetyl-beta-D-glucosaminide (1-&gt;4)-beta-linkages in chitin and chitodextrins.</text>
        <dbReference type="EC" id="3.2.1.14"/>
    </reaction>
</comment>
<feature type="chain" id="PRO_5040752242" description="chitinase" evidence="11">
    <location>
        <begin position="30"/>
        <end position="443"/>
    </location>
</feature>
<keyword evidence="5" id="KW-0119">Carbohydrate metabolism</keyword>
<reference evidence="13" key="1">
    <citation type="submission" date="2022-07" db="EMBL/GenBank/DDBJ databases">
        <title>Phylogenomic reconstructions and comparative analyses of Kickxellomycotina fungi.</title>
        <authorList>
            <person name="Reynolds N.K."/>
            <person name="Stajich J.E."/>
            <person name="Barry K."/>
            <person name="Grigoriev I.V."/>
            <person name="Crous P."/>
            <person name="Smith M.E."/>
        </authorList>
    </citation>
    <scope>NUCLEOTIDE SEQUENCE</scope>
    <source>
        <strain evidence="13">RSA 861</strain>
    </source>
</reference>
<protein>
    <recommendedName>
        <fullName evidence="2">chitinase</fullName>
        <ecNumber evidence="2">3.2.1.14</ecNumber>
    </recommendedName>
</protein>
<evidence type="ECO:0000313" key="14">
    <source>
        <dbReference type="Proteomes" id="UP001150569"/>
    </source>
</evidence>
<feature type="compositionally biased region" description="Low complexity" evidence="10">
    <location>
        <begin position="386"/>
        <end position="405"/>
    </location>
</feature>
<dbReference type="InterPro" id="IPR050542">
    <property type="entry name" value="Glycosyl_Hydrlase18_Chitinase"/>
</dbReference>
<evidence type="ECO:0000256" key="3">
    <source>
        <dbReference type="ARBA" id="ARBA00022801"/>
    </source>
</evidence>
<dbReference type="PANTHER" id="PTHR45708">
    <property type="entry name" value="ENDOCHITINASE"/>
    <property type="match status" value="1"/>
</dbReference>
<evidence type="ECO:0000256" key="6">
    <source>
        <dbReference type="ARBA" id="ARBA00023295"/>
    </source>
</evidence>
<evidence type="ECO:0000256" key="1">
    <source>
        <dbReference type="ARBA" id="ARBA00000822"/>
    </source>
</evidence>
<dbReference type="GO" id="GO:0000272">
    <property type="term" value="P:polysaccharide catabolic process"/>
    <property type="evidence" value="ECO:0007669"/>
    <property type="project" value="UniProtKB-KW"/>
</dbReference>
<keyword evidence="14" id="KW-1185">Reference proteome</keyword>
<keyword evidence="6 8" id="KW-0326">Glycosidase</keyword>
<evidence type="ECO:0000256" key="8">
    <source>
        <dbReference type="RuleBase" id="RU000489"/>
    </source>
</evidence>
<dbReference type="InterPro" id="IPR001579">
    <property type="entry name" value="Glyco_hydro_18_chit_AS"/>
</dbReference>
<dbReference type="PROSITE" id="PS01095">
    <property type="entry name" value="GH18_1"/>
    <property type="match status" value="1"/>
</dbReference>
<dbReference type="PROSITE" id="PS51910">
    <property type="entry name" value="GH18_2"/>
    <property type="match status" value="1"/>
</dbReference>
<comment type="caution">
    <text evidence="13">The sequence shown here is derived from an EMBL/GenBank/DDBJ whole genome shotgun (WGS) entry which is preliminary data.</text>
</comment>
<dbReference type="SUPFAM" id="SSF51445">
    <property type="entry name" value="(Trans)glycosidases"/>
    <property type="match status" value="1"/>
</dbReference>
<dbReference type="EMBL" id="JANBPT010000052">
    <property type="protein sequence ID" value="KAJ1928982.1"/>
    <property type="molecule type" value="Genomic_DNA"/>
</dbReference>
<dbReference type="GO" id="GO:0006032">
    <property type="term" value="P:chitin catabolic process"/>
    <property type="evidence" value="ECO:0007669"/>
    <property type="project" value="UniProtKB-KW"/>
</dbReference>
<dbReference type="OrthoDB" id="6020543at2759"/>
<gene>
    <name evidence="13" type="primary">CHT2_2</name>
    <name evidence="13" type="ORF">IWQ60_001574</name>
</gene>
<evidence type="ECO:0000256" key="9">
    <source>
        <dbReference type="RuleBase" id="RU004453"/>
    </source>
</evidence>
<dbReference type="InterPro" id="IPR001223">
    <property type="entry name" value="Glyco_hydro18_cat"/>
</dbReference>
<comment type="similarity">
    <text evidence="9">Belongs to the glycosyl hydrolase 18 family.</text>
</comment>
<keyword evidence="7" id="KW-0624">Polysaccharide degradation</keyword>
<evidence type="ECO:0000256" key="5">
    <source>
        <dbReference type="ARBA" id="ARBA00023277"/>
    </source>
</evidence>
<sequence length="443" mass="48533">MLMRNPSLYLFGLGVTLLALVAQPHAISATFVVDPTSGSALSVIPRAEPVPDDSLRSRPNLVMYWGQNSWGGQHLDDPDNWEKDIDYYCQDDTVDVIIASFLINYNLGGIPGTNFANHCNETFPNTQLHHCASITDGIRYCQKRGKKILLSLGGAEGRYGFPDDKSAVEFARVIHNLYLGGKSDLRPFDDVVLDGIDLDLEHGGPTGVTAFVTELRRLSVVSNSPRRLIISAAPQCEYPDANLGRPLEEADIDMVLVQFYNNWCGLMNFDNIWAWNYPVWHKLIGRMVNKNAKIYIGAPSAPAAGRGFVNLTRLTQIYRNISSTYDSVGGMMLWDVSNGWNNYDDIATIDGPVGTFQGGKPLNFAQATGRWLHSLIKSPTHVSVSVAPSADSDTTVTGPPTNTATESSEDAHIAAGGEIKRSAFRVGRNPQLRAARPRSDVAH</sequence>
<dbReference type="PANTHER" id="PTHR45708:SF49">
    <property type="entry name" value="ENDOCHITINASE"/>
    <property type="match status" value="1"/>
</dbReference>